<dbReference type="SUPFAM" id="SSF56553">
    <property type="entry name" value="Insert subdomain of RNA polymerase alpha subunit"/>
    <property type="match status" value="1"/>
</dbReference>
<dbReference type="InterPro" id="IPR011262">
    <property type="entry name" value="DNA-dir_RNA_pol_insert"/>
</dbReference>
<comment type="similarity">
    <text evidence="3">Belongs to the archaeal Rpo3/eukaryotic RPB3 RNA polymerase subunit family.</text>
</comment>
<evidence type="ECO:0000313" key="8">
    <source>
        <dbReference type="EMBL" id="CAE2315070.1"/>
    </source>
</evidence>
<dbReference type="Proteomes" id="UP000242167">
    <property type="component" value="Nucleomorph 3"/>
</dbReference>
<dbReference type="GO" id="GO:0006351">
    <property type="term" value="P:DNA-templated transcription"/>
    <property type="evidence" value="ECO:0007669"/>
    <property type="project" value="InterPro"/>
</dbReference>
<name>Q98S79_GUITH</name>
<proteinExistence type="inferred from homology"/>
<keyword evidence="1 5" id="KW-0240">DNA-directed RNA polymerase</keyword>
<evidence type="ECO:0000313" key="13">
    <source>
        <dbReference type="EMBL" id="CAE2315079.1"/>
    </source>
</evidence>
<dbReference type="SMART" id="SM00662">
    <property type="entry name" value="RPOLD"/>
    <property type="match status" value="1"/>
</dbReference>
<accession>Q98S79</accession>
<organism evidence="5 15">
    <name type="scientific">Guillardia theta</name>
    <name type="common">Cryptophyte</name>
    <name type="synonym">Cryptomonas phi</name>
    <dbReference type="NCBI Taxonomy" id="55529"/>
    <lineage>
        <taxon>Eukaryota</taxon>
        <taxon>Cryptophyceae</taxon>
        <taxon>Pyrenomonadales</taxon>
        <taxon>Geminigeraceae</taxon>
        <taxon>Guillardia</taxon>
    </lineage>
</organism>
<dbReference type="PIR" id="C90126">
    <property type="entry name" value="C90126"/>
</dbReference>
<dbReference type="InterPro" id="IPR036643">
    <property type="entry name" value="RNApol_insert_sf"/>
</dbReference>
<evidence type="ECO:0000313" key="9">
    <source>
        <dbReference type="EMBL" id="CAE2315071.1"/>
    </source>
</evidence>
<dbReference type="GO" id="GO:0005666">
    <property type="term" value="C:RNA polymerase III complex"/>
    <property type="evidence" value="ECO:0007669"/>
    <property type="project" value="TreeGrafter"/>
</dbReference>
<dbReference type="InterPro" id="IPR050518">
    <property type="entry name" value="Rpo3/RPB3_RNA_Pol_subunit"/>
</dbReference>
<dbReference type="RefSeq" id="XP_001713394.1">
    <property type="nucleotide sequence ID" value="XM_001713342.1"/>
</dbReference>
<feature type="domain" description="DNA-directed RNA polymerase RpoA/D/Rpb3-type" evidence="4">
    <location>
        <begin position="61"/>
        <end position="326"/>
    </location>
</feature>
<gene>
    <name evidence="5" type="primary">rpa5</name>
    <name evidence="6" type="ORF">GTHE00462_LOCUS23693</name>
    <name evidence="7" type="ORF">GTHE00462_LOCUS23694</name>
    <name evidence="8" type="ORF">GTHE00462_LOCUS23695</name>
    <name evidence="9" type="ORF">GTHE00462_LOCUS23696</name>
    <name evidence="10" type="ORF">GTHE00462_LOCUS23697</name>
    <name evidence="11" type="ORF">GTHE00462_LOCUS23698</name>
    <name evidence="12" type="ORF">GTHE00462_LOCUS23699</name>
    <name evidence="13" type="ORF">GTHE00462_LOCUS23701</name>
    <name evidence="14" type="ORF">GTHE00462_LOCUS23702</name>
</gene>
<dbReference type="AlphaFoldDB" id="Q98S79"/>
<dbReference type="PANTHER" id="PTHR11800:SF13">
    <property type="entry name" value="DNA-DIRECTED RNA POLYMERASES I AND III SUBUNIT RPAC1"/>
    <property type="match status" value="1"/>
</dbReference>
<geneLocation type="nucleomorph" evidence="5"/>
<evidence type="ECO:0000256" key="3">
    <source>
        <dbReference type="ARBA" id="ARBA00025804"/>
    </source>
</evidence>
<dbReference type="SUPFAM" id="SSF55257">
    <property type="entry name" value="RBP11-like subunits of RNA polymerase"/>
    <property type="match status" value="1"/>
</dbReference>
<dbReference type="Gene3D" id="2.170.120.12">
    <property type="entry name" value="DNA-directed RNA polymerase, insert domain"/>
    <property type="match status" value="1"/>
</dbReference>
<dbReference type="PROSITE" id="PS00446">
    <property type="entry name" value="RNA_POL_D_30KD"/>
    <property type="match status" value="1"/>
</dbReference>
<dbReference type="InterPro" id="IPR001514">
    <property type="entry name" value="DNA-dir_RNA_pol_30-40kDasu_CS"/>
</dbReference>
<dbReference type="PANTHER" id="PTHR11800">
    <property type="entry name" value="DNA-DIRECTED RNA POLYMERASE"/>
    <property type="match status" value="1"/>
</dbReference>
<evidence type="ECO:0000256" key="1">
    <source>
        <dbReference type="ARBA" id="ARBA00022478"/>
    </source>
</evidence>
<dbReference type="Pfam" id="PF01000">
    <property type="entry name" value="RNA_pol_A_bac"/>
    <property type="match status" value="1"/>
</dbReference>
<dbReference type="InterPro" id="IPR011263">
    <property type="entry name" value="DNA-dir_RNA_pol_RpoA/D/Rpb3"/>
</dbReference>
<dbReference type="EMBL" id="HBKN01030496">
    <property type="protein sequence ID" value="CAE2315081.1"/>
    <property type="molecule type" value="Transcribed_RNA"/>
</dbReference>
<protein>
    <submittedName>
        <fullName evidence="5">DNA-directed RNA polymerase 40k chain</fullName>
    </submittedName>
</protein>
<dbReference type="EMBL" id="HBKN01030488">
    <property type="protein sequence ID" value="CAE2315072.1"/>
    <property type="molecule type" value="Transcribed_RNA"/>
</dbReference>
<evidence type="ECO:0000313" key="11">
    <source>
        <dbReference type="EMBL" id="CAE2315074.1"/>
    </source>
</evidence>
<dbReference type="GO" id="GO:0005736">
    <property type="term" value="C:RNA polymerase I complex"/>
    <property type="evidence" value="ECO:0007669"/>
    <property type="project" value="TreeGrafter"/>
</dbReference>
<evidence type="ECO:0000256" key="2">
    <source>
        <dbReference type="ARBA" id="ARBA00023163"/>
    </source>
</evidence>
<dbReference type="EMBL" id="HBKN01030486">
    <property type="protein sequence ID" value="CAE2315070.1"/>
    <property type="molecule type" value="Transcribed_RNA"/>
</dbReference>
<dbReference type="EMBL" id="HBKN01030491">
    <property type="protein sequence ID" value="CAE2315076.1"/>
    <property type="molecule type" value="Transcribed_RNA"/>
</dbReference>
<keyword evidence="2" id="KW-0804">Transcription</keyword>
<dbReference type="EMBL" id="HBKN01030493">
    <property type="protein sequence ID" value="CAE2315079.1"/>
    <property type="molecule type" value="Transcribed_RNA"/>
</dbReference>
<evidence type="ECO:0000313" key="12">
    <source>
        <dbReference type="EMBL" id="CAE2315076.1"/>
    </source>
</evidence>
<reference evidence="6" key="2">
    <citation type="submission" date="2021-01" db="EMBL/GenBank/DDBJ databases">
        <authorList>
            <person name="Corre E."/>
            <person name="Pelletier E."/>
            <person name="Niang G."/>
            <person name="Scheremetjew M."/>
            <person name="Finn R."/>
            <person name="Kale V."/>
            <person name="Holt S."/>
            <person name="Cochrane G."/>
            <person name="Meng A."/>
            <person name="Brown T."/>
            <person name="Cohen L."/>
        </authorList>
    </citation>
    <scope>NUCLEOTIDE SEQUENCE</scope>
    <source>
        <strain evidence="6">CCMP 2712</strain>
    </source>
</reference>
<dbReference type="GeneID" id="857176"/>
<evidence type="ECO:0000313" key="7">
    <source>
        <dbReference type="EMBL" id="CAE2315069.1"/>
    </source>
</evidence>
<dbReference type="GO" id="GO:0003899">
    <property type="term" value="F:DNA-directed RNA polymerase activity"/>
    <property type="evidence" value="ECO:0007669"/>
    <property type="project" value="InterPro"/>
</dbReference>
<evidence type="ECO:0000313" key="5">
    <source>
        <dbReference type="EMBL" id="AAK39703.1"/>
    </source>
</evidence>
<evidence type="ECO:0000313" key="6">
    <source>
        <dbReference type="EMBL" id="CAE2315068.1"/>
    </source>
</evidence>
<dbReference type="GO" id="GO:0046983">
    <property type="term" value="F:protein dimerization activity"/>
    <property type="evidence" value="ECO:0007669"/>
    <property type="project" value="InterPro"/>
</dbReference>
<reference evidence="5 15" key="1">
    <citation type="journal article" date="2001" name="Nature">
        <title>The highly reduced genome of an enslaved algal nucleus.</title>
        <authorList>
            <person name="Douglas S."/>
            <person name="Zauner S."/>
            <person name="Fraunholz M."/>
            <person name="Beaton M."/>
            <person name="Penny S."/>
            <person name="Deng L."/>
            <person name="Wu X."/>
            <person name="Reith M."/>
            <person name="Cavalier-Smith T."/>
            <person name="Maier U."/>
        </authorList>
    </citation>
    <scope>NUCLEOTIDE SEQUENCE [LARGE SCALE GENOMIC DNA]</scope>
</reference>
<dbReference type="GO" id="GO:0003677">
    <property type="term" value="F:DNA binding"/>
    <property type="evidence" value="ECO:0007669"/>
    <property type="project" value="InterPro"/>
</dbReference>
<keyword evidence="5" id="KW-0542">Nucleomorph</keyword>
<dbReference type="EMBL" id="HBKN01030485">
    <property type="protein sequence ID" value="CAE2315069.1"/>
    <property type="molecule type" value="Transcribed_RNA"/>
</dbReference>
<dbReference type="InterPro" id="IPR022842">
    <property type="entry name" value="RNAP_Rpo3/Rpb3/RPAC1"/>
</dbReference>
<dbReference type="EMBL" id="HBKN01030484">
    <property type="protein sequence ID" value="CAE2315068.1"/>
    <property type="molecule type" value="Transcribed_RNA"/>
</dbReference>
<dbReference type="InterPro" id="IPR036603">
    <property type="entry name" value="RBP11-like"/>
</dbReference>
<evidence type="ECO:0000313" key="10">
    <source>
        <dbReference type="EMBL" id="CAE2315072.1"/>
    </source>
</evidence>
<dbReference type="HAMAP" id="MF_00320">
    <property type="entry name" value="RNApol_arch_Rpo3"/>
    <property type="match status" value="1"/>
</dbReference>
<evidence type="ECO:0000313" key="15">
    <source>
        <dbReference type="Proteomes" id="UP000242167"/>
    </source>
</evidence>
<evidence type="ECO:0000259" key="4">
    <source>
        <dbReference type="SMART" id="SM00662"/>
    </source>
</evidence>
<dbReference type="EMBL" id="AF083031">
    <property type="protein sequence ID" value="AAK39703.1"/>
    <property type="molecule type" value="Genomic_DNA"/>
</dbReference>
<dbReference type="EMBL" id="HBKN01030487">
    <property type="protein sequence ID" value="CAE2315071.1"/>
    <property type="molecule type" value="Transcribed_RNA"/>
</dbReference>
<dbReference type="Gene3D" id="3.30.1360.10">
    <property type="entry name" value="RNA polymerase, RBP11-like subunit"/>
    <property type="match status" value="1"/>
</dbReference>
<dbReference type="Pfam" id="PF01193">
    <property type="entry name" value="RNA_pol_L"/>
    <property type="match status" value="1"/>
</dbReference>
<dbReference type="EMBL" id="HBKN01030490">
    <property type="protein sequence ID" value="CAE2315074.1"/>
    <property type="molecule type" value="Transcribed_RNA"/>
</dbReference>
<evidence type="ECO:0000313" key="14">
    <source>
        <dbReference type="EMBL" id="CAE2315081.1"/>
    </source>
</evidence>
<sequence length="339" mass="39207">MYKIFDTINNLKDNKKGNKKKTYEGKKSLDNSSKNEIQYVECTIDLKYSLELNYKKKSLNDCKINLKGISSLIINSIRRTIMADVKTLSIEKVYIYKNSTVFGDEIISHRLGLVPIFISTELLRIYENRAKNDPNIIINLDINNNIYNKTKISIFSEMLNLMYKSIEFDLYKNQLIFPVYRDILILKINPGQEIHCECHCLINSGLNHAKFSPVGTIFYRMEPYVKILKEIISFDSSSFLKICPTGVFEVEKLGNLSRIYVKNSKFCTFCKECIKMNFKSKCIIKIGRNKIKINLIIESTGVSSPENLFKRAIDLLIGKSELCLENVIKNFKSDVNFKI</sequence>